<proteinExistence type="predicted"/>
<reference evidence="2 3" key="1">
    <citation type="submission" date="2020-06" db="EMBL/GenBank/DDBJ databases">
        <authorList>
            <person name="Li R."/>
            <person name="Bekaert M."/>
        </authorList>
    </citation>
    <scope>NUCLEOTIDE SEQUENCE [LARGE SCALE GENOMIC DNA]</scope>
    <source>
        <strain evidence="3">wild</strain>
    </source>
</reference>
<keyword evidence="3" id="KW-1185">Reference proteome</keyword>
<dbReference type="OrthoDB" id="6128743at2759"/>
<feature type="signal peptide" evidence="1">
    <location>
        <begin position="1"/>
        <end position="21"/>
    </location>
</feature>
<evidence type="ECO:0000256" key="1">
    <source>
        <dbReference type="SAM" id="SignalP"/>
    </source>
</evidence>
<sequence length="277" mass="31024">MTLLSTIFFVSSSFLLMLCMGIPMATEESDNGCFVFVECHPGEEVKTCRESNGFNCTRCLPGYVQPNYVTSNQHNNTCFKPHSVCVAEDVTYSRTEHDTFCDSLDGCKCNTNKCYFGDPCLCDQHTPGCPVNKSLDENGVCQPCDTGTAKNDTRCGPCRSVLQKLHSLPGNVTAMIHKKRSLMPTMETITSEEVKTCRKSNGFNCTRCLPGYVQPNYVTSNQHNNKCFKPHSDCVAEGETFLQTKTRYFENRSYIVCERTSDECGTKDNATRNKRQT</sequence>
<accession>A0A6J8BIX4</accession>
<keyword evidence="1" id="KW-0732">Signal</keyword>
<dbReference type="EMBL" id="CACVKT020003460">
    <property type="protein sequence ID" value="CAC5383958.1"/>
    <property type="molecule type" value="Genomic_DNA"/>
</dbReference>
<protein>
    <recommendedName>
        <fullName evidence="4">TNFR-Cys domain-containing protein</fullName>
    </recommendedName>
</protein>
<evidence type="ECO:0008006" key="4">
    <source>
        <dbReference type="Google" id="ProtNLM"/>
    </source>
</evidence>
<dbReference type="AlphaFoldDB" id="A0A6J8BIX4"/>
<dbReference type="Proteomes" id="UP000507470">
    <property type="component" value="Unassembled WGS sequence"/>
</dbReference>
<feature type="chain" id="PRO_5026775977" description="TNFR-Cys domain-containing protein" evidence="1">
    <location>
        <begin position="22"/>
        <end position="277"/>
    </location>
</feature>
<organism evidence="2 3">
    <name type="scientific">Mytilus coruscus</name>
    <name type="common">Sea mussel</name>
    <dbReference type="NCBI Taxonomy" id="42192"/>
    <lineage>
        <taxon>Eukaryota</taxon>
        <taxon>Metazoa</taxon>
        <taxon>Spiralia</taxon>
        <taxon>Lophotrochozoa</taxon>
        <taxon>Mollusca</taxon>
        <taxon>Bivalvia</taxon>
        <taxon>Autobranchia</taxon>
        <taxon>Pteriomorphia</taxon>
        <taxon>Mytilida</taxon>
        <taxon>Mytiloidea</taxon>
        <taxon>Mytilidae</taxon>
        <taxon>Mytilinae</taxon>
        <taxon>Mytilus</taxon>
    </lineage>
</organism>
<evidence type="ECO:0000313" key="3">
    <source>
        <dbReference type="Proteomes" id="UP000507470"/>
    </source>
</evidence>
<evidence type="ECO:0000313" key="2">
    <source>
        <dbReference type="EMBL" id="CAC5383958.1"/>
    </source>
</evidence>
<gene>
    <name evidence="2" type="ORF">MCOR_19649</name>
</gene>
<name>A0A6J8BIX4_MYTCO</name>